<dbReference type="PANTHER" id="PTHR37549:SF1">
    <property type="entry name" value="LIPOPROTEIN LPRI"/>
    <property type="match status" value="1"/>
</dbReference>
<evidence type="ECO:0000256" key="1">
    <source>
        <dbReference type="ARBA" id="ARBA00022729"/>
    </source>
</evidence>
<evidence type="ECO:0000256" key="3">
    <source>
        <dbReference type="ARBA" id="ARBA00023139"/>
    </source>
</evidence>
<feature type="chain" id="PRO_5013053894" description="C-type lysozyme inhibitor domain-containing protein" evidence="5">
    <location>
        <begin position="18"/>
        <end position="261"/>
    </location>
</feature>
<evidence type="ECO:0000259" key="7">
    <source>
        <dbReference type="Pfam" id="PF09864"/>
    </source>
</evidence>
<feature type="domain" description="C-type lysozyme inhibitor" evidence="7">
    <location>
        <begin position="186"/>
        <end position="253"/>
    </location>
</feature>
<proteinExistence type="predicted"/>
<evidence type="ECO:0000256" key="2">
    <source>
        <dbReference type="ARBA" id="ARBA00023136"/>
    </source>
</evidence>
<dbReference type="InterPro" id="IPR036328">
    <property type="entry name" value="MliC_sf"/>
</dbReference>
<keyword evidence="9" id="KW-1185">Reference proteome</keyword>
<dbReference type="Gene3D" id="1.20.1270.180">
    <property type="match status" value="1"/>
</dbReference>
<dbReference type="OrthoDB" id="5565855at2"/>
<keyword evidence="4" id="KW-0449">Lipoprotein</keyword>
<gene>
    <name evidence="8" type="ORF">B6S08_01415</name>
</gene>
<evidence type="ECO:0008006" key="10">
    <source>
        <dbReference type="Google" id="ProtNLM"/>
    </source>
</evidence>
<protein>
    <recommendedName>
        <fullName evidence="10">C-type lysozyme inhibitor domain-containing protein</fullName>
    </recommendedName>
</protein>
<dbReference type="InterPro" id="IPR009739">
    <property type="entry name" value="LprI-like_N"/>
</dbReference>
<feature type="signal peptide" evidence="5">
    <location>
        <begin position="1"/>
        <end position="17"/>
    </location>
</feature>
<name>A0A233RFR4_9GAMM</name>
<organism evidence="8 9">
    <name type="scientific">Oceanimonas doudoroffii</name>
    <dbReference type="NCBI Taxonomy" id="84158"/>
    <lineage>
        <taxon>Bacteria</taxon>
        <taxon>Pseudomonadati</taxon>
        <taxon>Pseudomonadota</taxon>
        <taxon>Gammaproteobacteria</taxon>
        <taxon>Aeromonadales</taxon>
        <taxon>Aeromonadaceae</taxon>
        <taxon>Oceanimonas</taxon>
    </lineage>
</organism>
<dbReference type="InterPro" id="IPR052755">
    <property type="entry name" value="Lysozyme_Inhibitor_LprI"/>
</dbReference>
<feature type="domain" description="Lysozyme inhibitor LprI-like N-terminal" evidence="6">
    <location>
        <begin position="100"/>
        <end position="170"/>
    </location>
</feature>
<evidence type="ECO:0000259" key="6">
    <source>
        <dbReference type="Pfam" id="PF07007"/>
    </source>
</evidence>
<sequence length="261" mass="29284">MKHGLLLLIFAALPVWAQGAPLCSPEWAQWVEKKVHTGDGQGHGPDTGSEEWKSVVEFHLGIRGQSNVPERNGQAWCAYIDTLLKQGPSYNCDDIHPDSIEAMICTDAGLAAQDRKLAGIYQQALAKAANEQPSTLKAEQRGWIKGRNECWKNEDKQACVQQQYRLRTTELQARYRLVPERGPFRFACDGTPANEVVVTFYETEPATLIAEYGDSVSLMYAQPAASGSRYQGRNESFWEHRGETMIQWGYDASEMRCKPVN</sequence>
<reference evidence="8 9" key="1">
    <citation type="submission" date="2017-08" db="EMBL/GenBank/DDBJ databases">
        <title>A Genome Sequence of Oceanimonas doudoroffii ATCC 27123T.</title>
        <authorList>
            <person name="Brennan M.A."/>
            <person name="Maclea K.S."/>
            <person name="Mcclelland W.D."/>
            <person name="Trachtenberg A.M."/>
        </authorList>
    </citation>
    <scope>NUCLEOTIDE SEQUENCE [LARGE SCALE GENOMIC DNA]</scope>
    <source>
        <strain evidence="8 9">ATCC 27123</strain>
    </source>
</reference>
<dbReference type="EMBL" id="NBIM01000001">
    <property type="protein sequence ID" value="OXY82225.1"/>
    <property type="molecule type" value="Genomic_DNA"/>
</dbReference>
<comment type="caution">
    <text evidence="8">The sequence shown here is derived from an EMBL/GenBank/DDBJ whole genome shotgun (WGS) entry which is preliminary data.</text>
</comment>
<evidence type="ECO:0000313" key="9">
    <source>
        <dbReference type="Proteomes" id="UP000242757"/>
    </source>
</evidence>
<dbReference type="InterPro" id="IPR018660">
    <property type="entry name" value="MliC"/>
</dbReference>
<dbReference type="PANTHER" id="PTHR37549">
    <property type="entry name" value="LIPOPROTEIN LPRI"/>
    <property type="match status" value="1"/>
</dbReference>
<dbReference type="SUPFAM" id="SSF141488">
    <property type="entry name" value="YdhA-like"/>
    <property type="match status" value="1"/>
</dbReference>
<dbReference type="Pfam" id="PF09864">
    <property type="entry name" value="MliC"/>
    <property type="match status" value="1"/>
</dbReference>
<dbReference type="AlphaFoldDB" id="A0A233RFR4"/>
<keyword evidence="3" id="KW-0564">Palmitate</keyword>
<keyword evidence="1 5" id="KW-0732">Signal</keyword>
<dbReference type="Proteomes" id="UP000242757">
    <property type="component" value="Unassembled WGS sequence"/>
</dbReference>
<accession>A0A233RFR4</accession>
<dbReference type="GO" id="GO:0005576">
    <property type="term" value="C:extracellular region"/>
    <property type="evidence" value="ECO:0007669"/>
    <property type="project" value="TreeGrafter"/>
</dbReference>
<dbReference type="Gene3D" id="2.40.128.200">
    <property type="match status" value="1"/>
</dbReference>
<evidence type="ECO:0000313" key="8">
    <source>
        <dbReference type="EMBL" id="OXY82225.1"/>
    </source>
</evidence>
<dbReference type="RefSeq" id="WP_094199004.1">
    <property type="nucleotide sequence ID" value="NZ_NBIM01000001.1"/>
</dbReference>
<evidence type="ECO:0000256" key="5">
    <source>
        <dbReference type="SAM" id="SignalP"/>
    </source>
</evidence>
<keyword evidence="2" id="KW-0472">Membrane</keyword>
<dbReference type="Pfam" id="PF07007">
    <property type="entry name" value="LprI"/>
    <property type="match status" value="1"/>
</dbReference>
<evidence type="ECO:0000256" key="4">
    <source>
        <dbReference type="ARBA" id="ARBA00023288"/>
    </source>
</evidence>